<dbReference type="Pfam" id="PF08974">
    <property type="entry name" value="DUF1877"/>
    <property type="match status" value="1"/>
</dbReference>
<keyword evidence="2" id="KW-1185">Reference proteome</keyword>
<comment type="caution">
    <text evidence="1">The sequence shown here is derived from an EMBL/GenBank/DDBJ whole genome shotgun (WGS) entry which is preliminary data.</text>
</comment>
<protein>
    <submittedName>
        <fullName evidence="1">YfbM family protein</fullName>
    </submittedName>
</protein>
<dbReference type="EMBL" id="JAOTIF010000004">
    <property type="protein sequence ID" value="MCU7549077.1"/>
    <property type="molecule type" value="Genomic_DNA"/>
</dbReference>
<dbReference type="RefSeq" id="WP_279296519.1">
    <property type="nucleotide sequence ID" value="NZ_JAOTIF010000004.1"/>
</dbReference>
<sequence length="50" mass="5995">MNELEVYPYIWDDNEDEKDYLVHNFNDLKAFYVKAAGEGQAIINYITYEE</sequence>
<reference evidence="1" key="1">
    <citation type="submission" date="2022-09" db="EMBL/GenBank/DDBJ databases">
        <authorList>
            <person name="Yuan C."/>
            <person name="Ke Z."/>
        </authorList>
    </citation>
    <scope>NUCLEOTIDE SEQUENCE</scope>
    <source>
        <strain evidence="1">LB-8</strain>
    </source>
</reference>
<gene>
    <name evidence="1" type="ORF">OCK74_08120</name>
</gene>
<reference evidence="1" key="2">
    <citation type="submission" date="2023-04" db="EMBL/GenBank/DDBJ databases">
        <title>Paracnuella aquatica gen. nov., sp. nov., a member of the family Chitinophagaceae isolated from a hot spring.</title>
        <authorList>
            <person name="Wang C."/>
        </authorList>
    </citation>
    <scope>NUCLEOTIDE SEQUENCE</scope>
    <source>
        <strain evidence="1">LB-8</strain>
    </source>
</reference>
<dbReference type="AlphaFoldDB" id="A0A9X2XVC4"/>
<accession>A0A9X2XVC4</accession>
<evidence type="ECO:0000313" key="2">
    <source>
        <dbReference type="Proteomes" id="UP001155483"/>
    </source>
</evidence>
<name>A0A9X2XVC4_9BACT</name>
<dbReference type="InterPro" id="IPR035944">
    <property type="entry name" value="YfbM-like_sf"/>
</dbReference>
<organism evidence="1 2">
    <name type="scientific">Paraflavisolibacter caeni</name>
    <dbReference type="NCBI Taxonomy" id="2982496"/>
    <lineage>
        <taxon>Bacteria</taxon>
        <taxon>Pseudomonadati</taxon>
        <taxon>Bacteroidota</taxon>
        <taxon>Chitinophagia</taxon>
        <taxon>Chitinophagales</taxon>
        <taxon>Chitinophagaceae</taxon>
        <taxon>Paraflavisolibacter</taxon>
    </lineage>
</organism>
<evidence type="ECO:0000313" key="1">
    <source>
        <dbReference type="EMBL" id="MCU7549077.1"/>
    </source>
</evidence>
<dbReference type="Gene3D" id="3.40.1760.10">
    <property type="entry name" value="YfbM-like super family"/>
    <property type="match status" value="1"/>
</dbReference>
<dbReference type="Proteomes" id="UP001155483">
    <property type="component" value="Unassembled WGS sequence"/>
</dbReference>
<proteinExistence type="predicted"/>
<dbReference type="SUPFAM" id="SSF111069">
    <property type="entry name" value="Hypothetical protein yfbM"/>
    <property type="match status" value="1"/>
</dbReference>
<dbReference type="InterPro" id="IPR015068">
    <property type="entry name" value="DUF1877"/>
</dbReference>